<dbReference type="Pfam" id="PF02518">
    <property type="entry name" value="HATPase_c"/>
    <property type="match status" value="1"/>
</dbReference>
<dbReference type="SMART" id="SM00304">
    <property type="entry name" value="HAMP"/>
    <property type="match status" value="1"/>
</dbReference>
<name>A0ABW3S1L2_9BACL</name>
<keyword evidence="8" id="KW-0547">Nucleotide-binding</keyword>
<dbReference type="RefSeq" id="WP_379320882.1">
    <property type="nucleotide sequence ID" value="NZ_JBHTLM010000016.1"/>
</dbReference>
<evidence type="ECO:0000256" key="11">
    <source>
        <dbReference type="ARBA" id="ARBA00022989"/>
    </source>
</evidence>
<comment type="catalytic activity">
    <reaction evidence="1">
        <text>ATP + protein L-histidine = ADP + protein N-phospho-L-histidine.</text>
        <dbReference type="EC" id="2.7.13.3"/>
    </reaction>
</comment>
<dbReference type="SMART" id="SM00387">
    <property type="entry name" value="HATPase_c"/>
    <property type="match status" value="1"/>
</dbReference>
<dbReference type="PRINTS" id="PR00344">
    <property type="entry name" value="BCTRLSENSOR"/>
</dbReference>
<dbReference type="InterPro" id="IPR003660">
    <property type="entry name" value="HAMP_dom"/>
</dbReference>
<evidence type="ECO:0000256" key="8">
    <source>
        <dbReference type="ARBA" id="ARBA00022741"/>
    </source>
</evidence>
<dbReference type="InterPro" id="IPR005467">
    <property type="entry name" value="His_kinase_dom"/>
</dbReference>
<keyword evidence="5" id="KW-0597">Phosphoprotein</keyword>
<dbReference type="PROSITE" id="PS50885">
    <property type="entry name" value="HAMP"/>
    <property type="match status" value="1"/>
</dbReference>
<dbReference type="Pfam" id="PF00512">
    <property type="entry name" value="HisKA"/>
    <property type="match status" value="1"/>
</dbReference>
<dbReference type="InterPro" id="IPR036890">
    <property type="entry name" value="HATPase_C_sf"/>
</dbReference>
<dbReference type="SUPFAM" id="SSF158472">
    <property type="entry name" value="HAMP domain-like"/>
    <property type="match status" value="1"/>
</dbReference>
<evidence type="ECO:0000256" key="2">
    <source>
        <dbReference type="ARBA" id="ARBA00004651"/>
    </source>
</evidence>
<evidence type="ECO:0000256" key="14">
    <source>
        <dbReference type="SAM" id="Phobius"/>
    </source>
</evidence>
<evidence type="ECO:0000256" key="9">
    <source>
        <dbReference type="ARBA" id="ARBA00022777"/>
    </source>
</evidence>
<dbReference type="Proteomes" id="UP001597262">
    <property type="component" value="Unassembled WGS sequence"/>
</dbReference>
<dbReference type="GO" id="GO:0016301">
    <property type="term" value="F:kinase activity"/>
    <property type="evidence" value="ECO:0007669"/>
    <property type="project" value="UniProtKB-KW"/>
</dbReference>
<dbReference type="SUPFAM" id="SSF47384">
    <property type="entry name" value="Homodimeric domain of signal transducing histidine kinase"/>
    <property type="match status" value="1"/>
</dbReference>
<evidence type="ECO:0000256" key="13">
    <source>
        <dbReference type="ARBA" id="ARBA00023136"/>
    </source>
</evidence>
<keyword evidence="9 17" id="KW-0418">Kinase</keyword>
<keyword evidence="18" id="KW-1185">Reference proteome</keyword>
<dbReference type="Gene3D" id="3.30.565.10">
    <property type="entry name" value="Histidine kinase-like ATPase, C-terminal domain"/>
    <property type="match status" value="1"/>
</dbReference>
<protein>
    <recommendedName>
        <fullName evidence="3">histidine kinase</fullName>
        <ecNumber evidence="3">2.7.13.3</ecNumber>
    </recommendedName>
</protein>
<evidence type="ECO:0000256" key="5">
    <source>
        <dbReference type="ARBA" id="ARBA00022553"/>
    </source>
</evidence>
<dbReference type="CDD" id="cd00082">
    <property type="entry name" value="HisKA"/>
    <property type="match status" value="1"/>
</dbReference>
<keyword evidence="6" id="KW-0808">Transferase</keyword>
<dbReference type="InterPro" id="IPR036097">
    <property type="entry name" value="HisK_dim/P_sf"/>
</dbReference>
<dbReference type="EC" id="2.7.13.3" evidence="3"/>
<keyword evidence="7 14" id="KW-0812">Transmembrane</keyword>
<keyword evidence="13 14" id="KW-0472">Membrane</keyword>
<dbReference type="InterPro" id="IPR050398">
    <property type="entry name" value="HssS/ArlS-like"/>
</dbReference>
<feature type="transmembrane region" description="Helical" evidence="14">
    <location>
        <begin position="49"/>
        <end position="69"/>
    </location>
</feature>
<comment type="caution">
    <text evidence="17">The sequence shown here is derived from an EMBL/GenBank/DDBJ whole genome shotgun (WGS) entry which is preliminary data.</text>
</comment>
<comment type="subcellular location">
    <subcellularLocation>
        <location evidence="2">Cell membrane</location>
        <topology evidence="2">Multi-pass membrane protein</topology>
    </subcellularLocation>
</comment>
<dbReference type="InterPro" id="IPR004358">
    <property type="entry name" value="Sig_transdc_His_kin-like_C"/>
</dbReference>
<reference evidence="18" key="1">
    <citation type="journal article" date="2019" name="Int. J. Syst. Evol. Microbiol.">
        <title>The Global Catalogue of Microorganisms (GCM) 10K type strain sequencing project: providing services to taxonomists for standard genome sequencing and annotation.</title>
        <authorList>
            <consortium name="The Broad Institute Genomics Platform"/>
            <consortium name="The Broad Institute Genome Sequencing Center for Infectious Disease"/>
            <person name="Wu L."/>
            <person name="Ma J."/>
        </authorList>
    </citation>
    <scope>NUCLEOTIDE SEQUENCE [LARGE SCALE GENOMIC DNA]</scope>
    <source>
        <strain evidence="18">CCUG 59189</strain>
    </source>
</reference>
<accession>A0ABW3S1L2</accession>
<dbReference type="PANTHER" id="PTHR45528:SF1">
    <property type="entry name" value="SENSOR HISTIDINE KINASE CPXA"/>
    <property type="match status" value="1"/>
</dbReference>
<feature type="domain" description="Histidine kinase" evidence="15">
    <location>
        <begin position="138"/>
        <end position="355"/>
    </location>
</feature>
<dbReference type="InterPro" id="IPR003661">
    <property type="entry name" value="HisK_dim/P_dom"/>
</dbReference>
<proteinExistence type="predicted"/>
<evidence type="ECO:0000256" key="12">
    <source>
        <dbReference type="ARBA" id="ARBA00023012"/>
    </source>
</evidence>
<evidence type="ECO:0000259" key="16">
    <source>
        <dbReference type="PROSITE" id="PS50885"/>
    </source>
</evidence>
<dbReference type="CDD" id="cd06225">
    <property type="entry name" value="HAMP"/>
    <property type="match status" value="1"/>
</dbReference>
<dbReference type="SUPFAM" id="SSF55874">
    <property type="entry name" value="ATPase domain of HSP90 chaperone/DNA topoisomerase II/histidine kinase"/>
    <property type="match status" value="1"/>
</dbReference>
<keyword evidence="11 14" id="KW-1133">Transmembrane helix</keyword>
<keyword evidence="10" id="KW-0067">ATP-binding</keyword>
<evidence type="ECO:0000256" key="10">
    <source>
        <dbReference type="ARBA" id="ARBA00022840"/>
    </source>
</evidence>
<evidence type="ECO:0000256" key="4">
    <source>
        <dbReference type="ARBA" id="ARBA00022475"/>
    </source>
</evidence>
<evidence type="ECO:0000256" key="7">
    <source>
        <dbReference type="ARBA" id="ARBA00022692"/>
    </source>
</evidence>
<organism evidence="17 18">
    <name type="scientific">Paenibacillus puldeungensis</name>
    <dbReference type="NCBI Taxonomy" id="696536"/>
    <lineage>
        <taxon>Bacteria</taxon>
        <taxon>Bacillati</taxon>
        <taxon>Bacillota</taxon>
        <taxon>Bacilli</taxon>
        <taxon>Bacillales</taxon>
        <taxon>Paenibacillaceae</taxon>
        <taxon>Paenibacillus</taxon>
    </lineage>
</organism>
<dbReference type="Gene3D" id="6.10.340.10">
    <property type="match status" value="1"/>
</dbReference>
<evidence type="ECO:0000256" key="1">
    <source>
        <dbReference type="ARBA" id="ARBA00000085"/>
    </source>
</evidence>
<keyword evidence="4" id="KW-1003">Cell membrane</keyword>
<dbReference type="InterPro" id="IPR003594">
    <property type="entry name" value="HATPase_dom"/>
</dbReference>
<dbReference type="PANTHER" id="PTHR45528">
    <property type="entry name" value="SENSOR HISTIDINE KINASE CPXA"/>
    <property type="match status" value="1"/>
</dbReference>
<dbReference type="EMBL" id="JBHTLM010000016">
    <property type="protein sequence ID" value="MFD1178367.1"/>
    <property type="molecule type" value="Genomic_DNA"/>
</dbReference>
<feature type="domain" description="HAMP" evidence="16">
    <location>
        <begin position="71"/>
        <end position="123"/>
    </location>
</feature>
<evidence type="ECO:0000259" key="15">
    <source>
        <dbReference type="PROSITE" id="PS50109"/>
    </source>
</evidence>
<dbReference type="PROSITE" id="PS50109">
    <property type="entry name" value="HIS_KIN"/>
    <property type="match status" value="1"/>
</dbReference>
<dbReference type="Pfam" id="PF00672">
    <property type="entry name" value="HAMP"/>
    <property type="match status" value="1"/>
</dbReference>
<sequence>MVWFSLASLGVTALILILGYYGTALLIWLNPSRSFWGVKLIWWVIKNIGSKPIMIVVGLPLFIFFFLALSRNTMNYMRTLSTGVQTLAKGDLSYKLPISGTDELAMLAESMNTMATKLQQAINEEREAAQAKNDLITGVSHDLRTPLTSVLGFLEYIEDDRYDNEIELRYYVGIAYDKALTLKKLIDDLFEFTRVSDSGLPLQLEPVDLGKLLGQLAEEFVPILERAGMTYRVHLGAGPLVMMGDVDGLVRLYENLFTNAVRYGKEGKILDITVSRKDDQIIAVCTNYGPPIPPEDIPHLFQRFYRVDKSRSRETGGTGLGLAIAKSITELHHGTISAKSTRKQTDFETSFPALD</sequence>
<evidence type="ECO:0000256" key="6">
    <source>
        <dbReference type="ARBA" id="ARBA00022679"/>
    </source>
</evidence>
<gene>
    <name evidence="17" type="ORF">ACFQ3W_18990</name>
</gene>
<evidence type="ECO:0000313" key="17">
    <source>
        <dbReference type="EMBL" id="MFD1178367.1"/>
    </source>
</evidence>
<dbReference type="SMART" id="SM00388">
    <property type="entry name" value="HisKA"/>
    <property type="match status" value="1"/>
</dbReference>
<feature type="transmembrane region" description="Helical" evidence="14">
    <location>
        <begin position="7"/>
        <end position="29"/>
    </location>
</feature>
<evidence type="ECO:0000256" key="3">
    <source>
        <dbReference type="ARBA" id="ARBA00012438"/>
    </source>
</evidence>
<keyword evidence="12" id="KW-0902">Two-component regulatory system</keyword>
<dbReference type="Gene3D" id="1.10.287.130">
    <property type="match status" value="1"/>
</dbReference>
<evidence type="ECO:0000313" key="18">
    <source>
        <dbReference type="Proteomes" id="UP001597262"/>
    </source>
</evidence>